<reference evidence="4" key="2">
    <citation type="submission" date="2015-01" db="EMBL/GenBank/DDBJ databases">
        <title>Evolutionary Origins and Diversification of the Mycorrhizal Mutualists.</title>
        <authorList>
            <consortium name="DOE Joint Genome Institute"/>
            <consortium name="Mycorrhizal Genomics Consortium"/>
            <person name="Kohler A."/>
            <person name="Kuo A."/>
            <person name="Nagy L.G."/>
            <person name="Floudas D."/>
            <person name="Copeland A."/>
            <person name="Barry K.W."/>
            <person name="Cichocki N."/>
            <person name="Veneault-Fourrey C."/>
            <person name="LaButti K."/>
            <person name="Lindquist E.A."/>
            <person name="Lipzen A."/>
            <person name="Lundell T."/>
            <person name="Morin E."/>
            <person name="Murat C."/>
            <person name="Riley R."/>
            <person name="Ohm R."/>
            <person name="Sun H."/>
            <person name="Tunlid A."/>
            <person name="Henrissat B."/>
            <person name="Grigoriev I.V."/>
            <person name="Hibbett D.S."/>
            <person name="Martin F."/>
        </authorList>
    </citation>
    <scope>NUCLEOTIDE SEQUENCE [LARGE SCALE GENOMIC DNA]</scope>
    <source>
        <strain evidence="4">UH-Slu-Lm8-n1</strain>
    </source>
</reference>
<feature type="transmembrane region" description="Helical" evidence="1">
    <location>
        <begin position="101"/>
        <end position="120"/>
    </location>
</feature>
<feature type="transmembrane region" description="Helical" evidence="1">
    <location>
        <begin position="194"/>
        <end position="218"/>
    </location>
</feature>
<dbReference type="Proteomes" id="UP000054485">
    <property type="component" value="Unassembled WGS sequence"/>
</dbReference>
<feature type="transmembrane region" description="Helical" evidence="1">
    <location>
        <begin position="154"/>
        <end position="173"/>
    </location>
</feature>
<evidence type="ECO:0000259" key="2">
    <source>
        <dbReference type="Pfam" id="PF20151"/>
    </source>
</evidence>
<keyword evidence="1" id="KW-1133">Transmembrane helix</keyword>
<protein>
    <recommendedName>
        <fullName evidence="2">DUF6533 domain-containing protein</fullName>
    </recommendedName>
</protein>
<keyword evidence="4" id="KW-1185">Reference proteome</keyword>
<feature type="transmembrane region" description="Helical" evidence="1">
    <location>
        <begin position="230"/>
        <end position="252"/>
    </location>
</feature>
<proteinExistence type="predicted"/>
<name>A0A0D0AK38_9AGAM</name>
<dbReference type="InterPro" id="IPR045340">
    <property type="entry name" value="DUF6533"/>
</dbReference>
<accession>A0A0D0AK38</accession>
<feature type="transmembrane region" description="Helical" evidence="1">
    <location>
        <begin position="47"/>
        <end position="66"/>
    </location>
</feature>
<organism evidence="3 4">
    <name type="scientific">Suillus luteus UH-Slu-Lm8-n1</name>
    <dbReference type="NCBI Taxonomy" id="930992"/>
    <lineage>
        <taxon>Eukaryota</taxon>
        <taxon>Fungi</taxon>
        <taxon>Dikarya</taxon>
        <taxon>Basidiomycota</taxon>
        <taxon>Agaricomycotina</taxon>
        <taxon>Agaricomycetes</taxon>
        <taxon>Agaricomycetidae</taxon>
        <taxon>Boletales</taxon>
        <taxon>Suillineae</taxon>
        <taxon>Suillaceae</taxon>
        <taxon>Suillus</taxon>
    </lineage>
</organism>
<evidence type="ECO:0000313" key="4">
    <source>
        <dbReference type="Proteomes" id="UP000054485"/>
    </source>
</evidence>
<sequence>MIIVSNDPTWWPSISSYRVTSYVVVASFVVVIYDWALTFGQEVELVWVRYLGIISAVLNMISGVPTISVTDAVSFVVFAMLWVIIITRLHAMYQGSRKIQIFLIVTFLTLNIFNGVLGIMSTTHSSGEEFILSGTYQCSIGFAQNALLLDSTTWILATVWEVITLCLAARIAVRRFCELRRHSAGYIFRDCFTVLMKTHLIYFASFVAVSCLSLVVLFSPTISVDQETQFYYGFLQILTVVQSFVLGPRLILGIREHHAKLVANSDAATAMTSIAFQERVHISTGNGV</sequence>
<feature type="domain" description="DUF6533" evidence="2">
    <location>
        <begin position="22"/>
        <end position="51"/>
    </location>
</feature>
<dbReference type="OrthoDB" id="2650825at2759"/>
<feature type="transmembrane region" description="Helical" evidence="1">
    <location>
        <begin position="72"/>
        <end position="89"/>
    </location>
</feature>
<dbReference type="Pfam" id="PF20151">
    <property type="entry name" value="DUF6533"/>
    <property type="match status" value="1"/>
</dbReference>
<dbReference type="AlphaFoldDB" id="A0A0D0AK38"/>
<evidence type="ECO:0000313" key="3">
    <source>
        <dbReference type="EMBL" id="KIK38479.1"/>
    </source>
</evidence>
<keyword evidence="1" id="KW-0812">Transmembrane</keyword>
<dbReference type="InParanoid" id="A0A0D0AK38"/>
<evidence type="ECO:0000256" key="1">
    <source>
        <dbReference type="SAM" id="Phobius"/>
    </source>
</evidence>
<keyword evidence="1" id="KW-0472">Membrane</keyword>
<reference evidence="3 4" key="1">
    <citation type="submission" date="2014-04" db="EMBL/GenBank/DDBJ databases">
        <authorList>
            <consortium name="DOE Joint Genome Institute"/>
            <person name="Kuo A."/>
            <person name="Ruytinx J."/>
            <person name="Rineau F."/>
            <person name="Colpaert J."/>
            <person name="Kohler A."/>
            <person name="Nagy L.G."/>
            <person name="Floudas D."/>
            <person name="Copeland A."/>
            <person name="Barry K.W."/>
            <person name="Cichocki N."/>
            <person name="Veneault-Fourrey C."/>
            <person name="LaButti K."/>
            <person name="Lindquist E.A."/>
            <person name="Lipzen A."/>
            <person name="Lundell T."/>
            <person name="Morin E."/>
            <person name="Murat C."/>
            <person name="Sun H."/>
            <person name="Tunlid A."/>
            <person name="Henrissat B."/>
            <person name="Grigoriev I.V."/>
            <person name="Hibbett D.S."/>
            <person name="Martin F."/>
            <person name="Nordberg H.P."/>
            <person name="Cantor M.N."/>
            <person name="Hua S.X."/>
        </authorList>
    </citation>
    <scope>NUCLEOTIDE SEQUENCE [LARGE SCALE GENOMIC DNA]</scope>
    <source>
        <strain evidence="3 4">UH-Slu-Lm8-n1</strain>
    </source>
</reference>
<dbReference type="HOGENOM" id="CLU_057751_0_0_1"/>
<gene>
    <name evidence="3" type="ORF">CY34DRAFT_393301</name>
</gene>
<feature type="transmembrane region" description="Helical" evidence="1">
    <location>
        <begin position="20"/>
        <end position="40"/>
    </location>
</feature>
<dbReference type="EMBL" id="KN835391">
    <property type="protein sequence ID" value="KIK38479.1"/>
    <property type="molecule type" value="Genomic_DNA"/>
</dbReference>